<evidence type="ECO:0000259" key="1">
    <source>
        <dbReference type="Pfam" id="PF00126"/>
    </source>
</evidence>
<dbReference type="SUPFAM" id="SSF53850">
    <property type="entry name" value="Periplasmic binding protein-like II"/>
    <property type="match status" value="1"/>
</dbReference>
<evidence type="ECO:0000259" key="2">
    <source>
        <dbReference type="Pfam" id="PF12727"/>
    </source>
</evidence>
<organism evidence="3 4">
    <name type="scientific">Kushneria aurantia</name>
    <dbReference type="NCBI Taxonomy" id="504092"/>
    <lineage>
        <taxon>Bacteria</taxon>
        <taxon>Pseudomonadati</taxon>
        <taxon>Pseudomonadota</taxon>
        <taxon>Gammaproteobacteria</taxon>
        <taxon>Oceanospirillales</taxon>
        <taxon>Halomonadaceae</taxon>
        <taxon>Kushneria</taxon>
    </lineage>
</organism>
<reference evidence="3 4" key="1">
    <citation type="submission" date="2024-09" db="EMBL/GenBank/DDBJ databases">
        <authorList>
            <person name="Sun Q."/>
            <person name="Mori K."/>
        </authorList>
    </citation>
    <scope>NUCLEOTIDE SEQUENCE [LARGE SCALE GENOMIC DNA]</scope>
    <source>
        <strain evidence="3 4">CCM 7415</strain>
    </source>
</reference>
<feature type="domain" description="HTH lysR-type" evidence="1">
    <location>
        <begin position="26"/>
        <end position="84"/>
    </location>
</feature>
<dbReference type="Pfam" id="PF12727">
    <property type="entry name" value="PBP_like"/>
    <property type="match status" value="1"/>
</dbReference>
<gene>
    <name evidence="3" type="ORF">ACFFHW_14350</name>
</gene>
<dbReference type="PANTHER" id="PTHR38431">
    <property type="entry name" value="BLL2305 PROTEIN"/>
    <property type="match status" value="1"/>
</dbReference>
<evidence type="ECO:0000313" key="3">
    <source>
        <dbReference type="EMBL" id="MFC0269152.1"/>
    </source>
</evidence>
<dbReference type="InterPro" id="IPR000847">
    <property type="entry name" value="LysR_HTH_N"/>
</dbReference>
<feature type="domain" description="PBP" evidence="2">
    <location>
        <begin position="143"/>
        <end position="322"/>
    </location>
</feature>
<dbReference type="InterPro" id="IPR036388">
    <property type="entry name" value="WH-like_DNA-bd_sf"/>
</dbReference>
<protein>
    <submittedName>
        <fullName evidence="3">Substrate-binding domain-containing protein</fullName>
    </submittedName>
</protein>
<dbReference type="SUPFAM" id="SSF46785">
    <property type="entry name" value="Winged helix' DNA-binding domain"/>
    <property type="match status" value="1"/>
</dbReference>
<keyword evidence="4" id="KW-1185">Reference proteome</keyword>
<dbReference type="Gene3D" id="1.10.10.10">
    <property type="entry name" value="Winged helix-like DNA-binding domain superfamily/Winged helix DNA-binding domain"/>
    <property type="match status" value="1"/>
</dbReference>
<dbReference type="InterPro" id="IPR024370">
    <property type="entry name" value="PBP_domain"/>
</dbReference>
<dbReference type="Proteomes" id="UP001589814">
    <property type="component" value="Unassembled WGS sequence"/>
</dbReference>
<dbReference type="EMBL" id="JBHLVX010000052">
    <property type="protein sequence ID" value="MFC0269152.1"/>
    <property type="molecule type" value="Genomic_DNA"/>
</dbReference>
<dbReference type="RefSeq" id="WP_026352000.1">
    <property type="nucleotide sequence ID" value="NZ_JBHLVX010000052.1"/>
</dbReference>
<name>A0ABV6G654_9GAMM</name>
<comment type="caution">
    <text evidence="3">The sequence shown here is derived from an EMBL/GenBank/DDBJ whole genome shotgun (WGS) entry which is preliminary data.</text>
</comment>
<sequence length="363" mass="40507">MLSRKLNIIPVWLFRSEAGELLDPTLFRLLAHLRESGKLTRAAQAAGVSYRHAWNLLDRGERFFEQPLVEMRRGHGTRLSALGETLLWSEQRMKARLGPQIDSMASELNHQLQQLLDGEHRVLRLHASHGYAVALLPDFAGELDLRYCHPGEALDALERGECDLASFHVPTCPQLAERVMQRYRRQLAYRDLAVIRFVTRRQGLMVRAGEGERISGLDALTRAGIRFINRDAHSGTRVLFNLLLARQGIDEAQIQGARQEEFTHTAVAAYVAAGMADVGFGLEGAAAQFGLDFIDLCGEHYLLLCREEQLSQERVQALLAYMTSKQLAAGIDALDGYAADRCGEVTTFEALLAEDRERAAGTL</sequence>
<proteinExistence type="predicted"/>
<evidence type="ECO:0000313" key="4">
    <source>
        <dbReference type="Proteomes" id="UP001589814"/>
    </source>
</evidence>
<dbReference type="InterPro" id="IPR036390">
    <property type="entry name" value="WH_DNA-bd_sf"/>
</dbReference>
<accession>A0ABV6G654</accession>
<dbReference type="Pfam" id="PF00126">
    <property type="entry name" value="HTH_1"/>
    <property type="match status" value="1"/>
</dbReference>
<dbReference type="PANTHER" id="PTHR38431:SF1">
    <property type="entry name" value="BLL2305 PROTEIN"/>
    <property type="match status" value="1"/>
</dbReference>